<proteinExistence type="predicted"/>
<evidence type="ECO:0000313" key="2">
    <source>
        <dbReference type="EMBL" id="KKU90448.1"/>
    </source>
</evidence>
<organism evidence="2 3">
    <name type="scientific">Candidatus Wolfebacteria bacterium GW2011_GWA2_47_9b</name>
    <dbReference type="NCBI Taxonomy" id="1619005"/>
    <lineage>
        <taxon>Bacteria</taxon>
        <taxon>Candidatus Wolfeibacteriota</taxon>
    </lineage>
</organism>
<comment type="caution">
    <text evidence="2">The sequence shown here is derived from an EMBL/GenBank/DDBJ whole genome shotgun (WGS) entry which is preliminary data.</text>
</comment>
<protein>
    <recommendedName>
        <fullName evidence="4">POTRA domain-containing protein</fullName>
    </recommendedName>
</protein>
<evidence type="ECO:0008006" key="4">
    <source>
        <dbReference type="Google" id="ProtNLM"/>
    </source>
</evidence>
<reference evidence="2 3" key="1">
    <citation type="journal article" date="2015" name="Nature">
        <title>rRNA introns, odd ribosomes, and small enigmatic genomes across a large radiation of phyla.</title>
        <authorList>
            <person name="Brown C.T."/>
            <person name="Hug L.A."/>
            <person name="Thomas B.C."/>
            <person name="Sharon I."/>
            <person name="Castelle C.J."/>
            <person name="Singh A."/>
            <person name="Wilkins M.J."/>
            <person name="Williams K.H."/>
            <person name="Banfield J.F."/>
        </authorList>
    </citation>
    <scope>NUCLEOTIDE SEQUENCE [LARGE SCALE GENOMIC DNA]</scope>
</reference>
<dbReference type="EMBL" id="LCPB01000002">
    <property type="protein sequence ID" value="KKU90448.1"/>
    <property type="molecule type" value="Genomic_DNA"/>
</dbReference>
<evidence type="ECO:0000256" key="1">
    <source>
        <dbReference type="SAM" id="Phobius"/>
    </source>
</evidence>
<sequence>MNIRRPSDIRKKQNKRDSKKKYIIAGGSAVFLLLVVGSVFGIRQTSLFRIDSVFVEGIPEAYGVQVRRDLESFSRDHSLVFRFLGSGNMIAWDGTPSAFLDANPQFRDVRILKDYMRKSVTIIVDGREKFGVWCHDPARSTLMPIEEGAASTTTNNEEYEEEEPDDTCYWFDRDGVLFARAPQVKSELFNRVYDSTGRSIGLREKILPDRLFVNLAKIFKLMEMAQINTKTVFVRDLALEEVDTDSVSDPRIIFSLRNDPLFALSAIDALKQSGEWSGLHYANFTVENRASYK</sequence>
<keyword evidence="1" id="KW-0812">Transmembrane</keyword>
<dbReference type="Proteomes" id="UP000033882">
    <property type="component" value="Unassembled WGS sequence"/>
</dbReference>
<feature type="transmembrane region" description="Helical" evidence="1">
    <location>
        <begin position="21"/>
        <end position="42"/>
    </location>
</feature>
<keyword evidence="1" id="KW-0472">Membrane</keyword>
<dbReference type="AlphaFoldDB" id="A0A0G1WJE8"/>
<evidence type="ECO:0000313" key="3">
    <source>
        <dbReference type="Proteomes" id="UP000033882"/>
    </source>
</evidence>
<keyword evidence="1" id="KW-1133">Transmembrane helix</keyword>
<name>A0A0G1WJE8_9BACT</name>
<accession>A0A0G1WJE8</accession>
<gene>
    <name evidence="2" type="ORF">UY19_C0002G0021</name>
</gene>